<protein>
    <recommendedName>
        <fullName evidence="3">Acetoacetate decarboxylase</fullName>
    </recommendedName>
</protein>
<dbReference type="OrthoDB" id="1633687at2"/>
<dbReference type="AlphaFoldDB" id="A0A0R3DQ48"/>
<dbReference type="RefSeq" id="WP_057750625.1">
    <property type="nucleotide sequence ID" value="NZ_LJYG01000091.1"/>
</dbReference>
<dbReference type="Pfam" id="PF06314">
    <property type="entry name" value="ADC"/>
    <property type="match status" value="1"/>
</dbReference>
<evidence type="ECO:0000313" key="2">
    <source>
        <dbReference type="Proteomes" id="UP000051936"/>
    </source>
</evidence>
<dbReference type="GO" id="GO:0016829">
    <property type="term" value="F:lyase activity"/>
    <property type="evidence" value="ECO:0007669"/>
    <property type="project" value="InterPro"/>
</dbReference>
<keyword evidence="2" id="KW-1185">Reference proteome</keyword>
<gene>
    <name evidence="1" type="ORF">AOQ71_21555</name>
</gene>
<evidence type="ECO:0000313" key="1">
    <source>
        <dbReference type="EMBL" id="KRQ08975.1"/>
    </source>
</evidence>
<dbReference type="EMBL" id="LJYG01000091">
    <property type="protein sequence ID" value="KRQ08975.1"/>
    <property type="molecule type" value="Genomic_DNA"/>
</dbReference>
<evidence type="ECO:0008006" key="3">
    <source>
        <dbReference type="Google" id="ProtNLM"/>
    </source>
</evidence>
<sequence length="273" mass="29806">MTAFDRPFTVPDRTPLFKALPRHYVGYRKLSVFCEASPEGIRKALPVDLEYVSNRIEVFVMDCPEVHDLDNPAMGPRAYLEGGVVVQAGYHGVTGGHVLYEYVTTDDAMAGGREVWGYPKKLGQVTYDETSDGSITAKVSRLGQALIKLGFRPTEAEFDKPILHPRLQVKRIPRADGQGFDVDQIILNELSDAKIVSRTCGTGAVILGGRADMDPLMELGSTCVIGAEQVVAEFKLGCGRVFHDKLKPDRCDFAQSGGVSNMSLSPKPCVQIS</sequence>
<dbReference type="Proteomes" id="UP000051936">
    <property type="component" value="Unassembled WGS sequence"/>
</dbReference>
<name>A0A0R3DQ48_9BRAD</name>
<dbReference type="InterPro" id="IPR010451">
    <property type="entry name" value="Acetoacetate_decarboxylase"/>
</dbReference>
<reference evidence="1 2" key="1">
    <citation type="submission" date="2015-09" db="EMBL/GenBank/DDBJ databases">
        <title>Draft Genome Sequence of Bradyrhizobium manausense Strain BR 3351T, a Novel Symbiotic Nitrogen-Fixing Alphaproteobacterium Isolated from Brazilian Amazon Rain Forest.</title>
        <authorList>
            <person name="De Araujo J.L."/>
            <person name="Zilli J.E."/>
        </authorList>
    </citation>
    <scope>NUCLEOTIDE SEQUENCE [LARGE SCALE GENOMIC DNA]</scope>
    <source>
        <strain evidence="1 2">BR3351</strain>
    </source>
</reference>
<comment type="caution">
    <text evidence="1">The sequence shown here is derived from an EMBL/GenBank/DDBJ whole genome shotgun (WGS) entry which is preliminary data.</text>
</comment>
<dbReference type="SUPFAM" id="SSF160104">
    <property type="entry name" value="Acetoacetate decarboxylase-like"/>
    <property type="match status" value="1"/>
</dbReference>
<organism evidence="1 2">
    <name type="scientific">Bradyrhizobium manausense</name>
    <dbReference type="NCBI Taxonomy" id="989370"/>
    <lineage>
        <taxon>Bacteria</taxon>
        <taxon>Pseudomonadati</taxon>
        <taxon>Pseudomonadota</taxon>
        <taxon>Alphaproteobacteria</taxon>
        <taxon>Hyphomicrobiales</taxon>
        <taxon>Nitrobacteraceae</taxon>
        <taxon>Bradyrhizobium</taxon>
    </lineage>
</organism>
<proteinExistence type="predicted"/>
<dbReference type="Gene3D" id="2.40.400.10">
    <property type="entry name" value="Acetoacetate decarboxylase-like"/>
    <property type="match status" value="1"/>
</dbReference>
<accession>A0A0R3DQ48</accession>
<dbReference type="InterPro" id="IPR023375">
    <property type="entry name" value="ADC_dom_sf"/>
</dbReference>
<dbReference type="STRING" id="989370.AOQ71_21555"/>